<dbReference type="GO" id="GO:0005737">
    <property type="term" value="C:cytoplasm"/>
    <property type="evidence" value="ECO:0007669"/>
    <property type="project" value="TreeGrafter"/>
</dbReference>
<feature type="compositionally biased region" description="Basic and acidic residues" evidence="1">
    <location>
        <begin position="1053"/>
        <end position="1095"/>
    </location>
</feature>
<feature type="region of interest" description="Disordered" evidence="1">
    <location>
        <begin position="1053"/>
        <end position="1097"/>
    </location>
</feature>
<evidence type="ECO:0000259" key="2">
    <source>
        <dbReference type="SMART" id="SM01017"/>
    </source>
</evidence>
<name>A0A077R9Q4_9BASI</name>
<feature type="compositionally biased region" description="Low complexity" evidence="1">
    <location>
        <begin position="895"/>
        <end position="914"/>
    </location>
</feature>
<dbReference type="SUPFAM" id="SSF81296">
    <property type="entry name" value="E set domains"/>
    <property type="match status" value="2"/>
</dbReference>
<feature type="region of interest" description="Disordered" evidence="1">
    <location>
        <begin position="881"/>
        <end position="914"/>
    </location>
</feature>
<dbReference type="InterPro" id="IPR050357">
    <property type="entry name" value="Arrestin_domain-protein"/>
</dbReference>
<feature type="compositionally biased region" description="Low complexity" evidence="1">
    <location>
        <begin position="1011"/>
        <end position="1025"/>
    </location>
</feature>
<dbReference type="InterPro" id="IPR014752">
    <property type="entry name" value="Arrestin-like_C"/>
</dbReference>
<protein>
    <recommendedName>
        <fullName evidence="2">Arrestin C-terminal-like domain-containing protein</fullName>
    </recommendedName>
</protein>
<dbReference type="SMART" id="SM01017">
    <property type="entry name" value="Arrestin_C"/>
    <property type="match status" value="1"/>
</dbReference>
<feature type="compositionally biased region" description="Polar residues" evidence="1">
    <location>
        <begin position="640"/>
        <end position="655"/>
    </location>
</feature>
<dbReference type="InterPro" id="IPR011021">
    <property type="entry name" value="Arrestin-like_N"/>
</dbReference>
<feature type="region of interest" description="Disordered" evidence="1">
    <location>
        <begin position="945"/>
        <end position="1031"/>
    </location>
</feature>
<feature type="region of interest" description="Disordered" evidence="1">
    <location>
        <begin position="79"/>
        <end position="112"/>
    </location>
</feature>
<feature type="region of interest" description="Disordered" evidence="1">
    <location>
        <begin position="1"/>
        <end position="65"/>
    </location>
</feature>
<feature type="compositionally biased region" description="Basic and acidic residues" evidence="1">
    <location>
        <begin position="982"/>
        <end position="1010"/>
    </location>
</feature>
<feature type="region of interest" description="Disordered" evidence="1">
    <location>
        <begin position="1404"/>
        <end position="1431"/>
    </location>
</feature>
<dbReference type="InterPro" id="IPR014756">
    <property type="entry name" value="Ig_E-set"/>
</dbReference>
<feature type="compositionally biased region" description="Basic and acidic residues" evidence="1">
    <location>
        <begin position="1413"/>
        <end position="1427"/>
    </location>
</feature>
<feature type="region of interest" description="Disordered" evidence="1">
    <location>
        <begin position="1458"/>
        <end position="1500"/>
    </location>
</feature>
<dbReference type="PANTHER" id="PTHR11188:SF17">
    <property type="entry name" value="FI21816P1"/>
    <property type="match status" value="1"/>
</dbReference>
<dbReference type="Gene3D" id="2.60.40.640">
    <property type="match status" value="2"/>
</dbReference>
<feature type="domain" description="Arrestin C-terminal-like" evidence="2">
    <location>
        <begin position="297"/>
        <end position="441"/>
    </location>
</feature>
<feature type="region of interest" description="Disordered" evidence="1">
    <location>
        <begin position="640"/>
        <end position="662"/>
    </location>
</feature>
<dbReference type="GO" id="GO:0015031">
    <property type="term" value="P:protein transport"/>
    <property type="evidence" value="ECO:0007669"/>
    <property type="project" value="TreeGrafter"/>
</dbReference>
<feature type="compositionally biased region" description="Polar residues" evidence="1">
    <location>
        <begin position="945"/>
        <end position="967"/>
    </location>
</feature>
<feature type="compositionally biased region" description="Polar residues" evidence="1">
    <location>
        <begin position="832"/>
        <end position="843"/>
    </location>
</feature>
<organism evidence="3">
    <name type="scientific">Melanopsichium pennsylvanicum 4</name>
    <dbReference type="NCBI Taxonomy" id="1398559"/>
    <lineage>
        <taxon>Eukaryota</taxon>
        <taxon>Fungi</taxon>
        <taxon>Dikarya</taxon>
        <taxon>Basidiomycota</taxon>
        <taxon>Ustilaginomycotina</taxon>
        <taxon>Ustilaginomycetes</taxon>
        <taxon>Ustilaginales</taxon>
        <taxon>Ustilaginaceae</taxon>
        <taxon>Melanopsichium</taxon>
    </lineage>
</organism>
<sequence length="1711" mass="183905">MFAPPSPIPGSRPTSAAAYHNFPQQQPYDLPRSPLPQEQRLHQSNSFSWNPELGLPPPPSQIDALGDSLHYALSPTLRPASRNRSVSPEVHSLSRYDPEFDDLQDPTDQRDRTQDHVNMVTKHPKVKVDVILSSNIFEAGGTISGKVELTCTTSQRLRLGQIAVELEAVEQLTSRDHAATQLFLYNRTMFQGDNLPPSNAVLPAAPVNNYWAARKGRTTFPFSFHLPSSAPSCVTFAGNASLRYGLKAIVQTWYNEEKLTVTARREAFVLEKWTDQMHPRFSEPVEAIGDTRLFMGGSGAVWLEAGVTEQLFWNGAQMLVRCGVKNNTKRHLSGIKVALARRLIFPVGSAEGLHDTKDKISLEPRITEIVHNQIFKGHEYEFGPNAESVCTVAVDIPRDLRTIRKTRLFEVRTFALVSLPLGSFAKDLTVEIPIYVAHTASGQQPPQHNLDHLHAGPPLQNLPQRPYSSIAAPQRPHSSMGHSHVSPPHHVYHGHHGHHAHGHLPHMDPGMLQVERLAAERGWSPAPMFDAGQRAGPARPASTAPGMVQLPLQAQPFALGPDGNLEWNPAAISWNASRLVTPSAAAGHAIQRSASAAPDMFPNVAPPQSPAPLVDPVAAWTATQPSMSASPGLAMIAQHSNFAPPQPQNMSSLQLASAPRTADRRMSLPVQGPHGGGLPEQIAYQNVPRDSLPPKPELQAITKAPMEQQQQSAPPQRPPANAFAAPPIAGLATIEEDSESQAGTINTLKKLPTIGKNGTKGAAGNSVSRNDIEQFEAMAEAEEDEEEIKRQMIAMGMKPDEDAFSSREARSQNVTVVKAAVEEATPAASTTCHTEASQASSTGAHRPRASDIFQIDSHAEKPQNPRAEPVQTTVANVSRSQDLASNSELGQPGDSHSAAPRRSSVVSLRRSSASHGLGLEALETNLTRSTTPKINSSSRAVVTMANVSRAETSSSPLASPSVDQDASTRSRKNSALRAAANARDEAERKAAEGQARTTEERQHQLREEQARQAAAAEMRAAQSEAARVREAEQQRLEKERIAGHALRQRELREQQEEQRLKVEAEKVAREQERKRLEREEEERRSRQATELRSRQAAEAVQARAAEEARESRRLADAALLKAKISSERLNRINAAIGNAPSSIAPSVPSKTTAPIFPAPGRMSDRDRVTLKQQAVNRIGGWLSNAASPNSLYMETPDTPGASVLSVMRKESEPSEVLKDDVRSSFAYRSPSQVINPLWEGKSTRSQGVEGSMPKSRTVADLTSSNMSVAKVQACATREEAVPQLSAELRALVDSSDMRPARKIGTAVKEHPISRRLSGLGSTNTAGSVPVAAVCALSASSEVKRERHTSMPSWPRPAVAAHVSTDALPAASLAVSNARPNSQSSARFARNAEAREVGIPCRVEKTLMATGSQDTRRGKDEPSYDARSARGGRGGRVASVAQLWSKIAGDDEVEASGATLAAPQVNSEPRSASPSSASTVKPKARRSSNADAAAAAGGGDGGAAPALDFSKKAILSSSASSGVTAIAATFGDGGGSTKPELMKSFAAPQFVNTSVSEPVFAKVGNATATAPSPAATKVEKRPLPKPVLQPGAVAAPTLVRPTAMRPSPTSDRRSRKISTQVLSTFEKDKKGSKSTEENVQTVRGMMCKVAVDSTILDALQEQQGRDLVNLESNDMSTSVRWVDGTEIKMSGRGTTKAIGENKLKSLRAVWGS</sequence>
<evidence type="ECO:0000313" key="3">
    <source>
        <dbReference type="EMBL" id="CDI56238.1"/>
    </source>
</evidence>
<feature type="compositionally biased region" description="Pro residues" evidence="1">
    <location>
        <begin position="1"/>
        <end position="10"/>
    </location>
</feature>
<dbReference type="EMBL" id="HG529680">
    <property type="protein sequence ID" value="CDI56238.1"/>
    <property type="molecule type" value="Genomic_DNA"/>
</dbReference>
<proteinExistence type="predicted"/>
<dbReference type="InterPro" id="IPR011022">
    <property type="entry name" value="Arrestin_C-like"/>
</dbReference>
<dbReference type="PANTHER" id="PTHR11188">
    <property type="entry name" value="ARRESTIN DOMAIN CONTAINING PROTEIN"/>
    <property type="match status" value="1"/>
</dbReference>
<feature type="compositionally biased region" description="Low complexity" evidence="1">
    <location>
        <begin position="1466"/>
        <end position="1477"/>
    </location>
</feature>
<accession>A0A077R9Q4</accession>
<reference evidence="3" key="1">
    <citation type="journal article" date="2014" name="Genome Biol. Evol.">
        <title>Gene Loss Rather Than Gene Gain Is Associated with a Host Jump from Monocots to Dicots in the Smut Fungus Melanopsichium pennsylvanicum.</title>
        <authorList>
            <person name="Sharma R."/>
            <person name="Mishra B."/>
            <person name="Runge F."/>
            <person name="Thines M."/>
        </authorList>
    </citation>
    <scope>NUCLEOTIDE SEQUENCE</scope>
    <source>
        <strain evidence="3">4</strain>
    </source>
</reference>
<evidence type="ECO:0000256" key="1">
    <source>
        <dbReference type="SAM" id="MobiDB-lite"/>
    </source>
</evidence>
<dbReference type="Pfam" id="PF00339">
    <property type="entry name" value="Arrestin_N"/>
    <property type="match status" value="1"/>
</dbReference>
<feature type="region of interest" description="Disordered" evidence="1">
    <location>
        <begin position="824"/>
        <end position="847"/>
    </location>
</feature>